<feature type="transmembrane region" description="Helical" evidence="7">
    <location>
        <begin position="253"/>
        <end position="270"/>
    </location>
</feature>
<dbReference type="PROSITE" id="PS50850">
    <property type="entry name" value="MFS"/>
    <property type="match status" value="1"/>
</dbReference>
<feature type="compositionally biased region" description="Gly residues" evidence="6">
    <location>
        <begin position="449"/>
        <end position="465"/>
    </location>
</feature>
<dbReference type="Proteomes" id="UP001448858">
    <property type="component" value="Chromosome"/>
</dbReference>
<sequence length="465" mass="49000">MKASRAWLVWGISVLAYLAAVTQRTTFGVAGLEATARFDATASILSVFTVVQLLVYAGLQIPVGVLVDRFGPRLLIAGGAALMIAGQLQLATAESVGGGILGRSLVGAGDALTFISVLRLLPAWFSGRQIPVLTQWTGIVGQLGQIVSAVPFAFVLHKYGWNTAFVSAASLSVLVLVLTLLVVRNRPPGSQAPPLLPLRQTATSLAEAWRQPGTRLGMWTHFTIQFPGTVFVMMWGFPYLVSAEGVESSRASALMTLFVLVAVVCGPWLGSWVGRHPLRRSTMVLLIAAAMAGAWLAVLLYPGPAPLWLLALLVAVLAVGGPGSMIGFDFARTYNPGHRLGTATGIVNIGGFIASLVSMYLIGVVLDALNSTGFSGGDLYALDSFRIAFAVQFAVMALGVAGILRTRGRVRARMADDGVRLPPLREAIARERQAKQAARRSRQAVRGSGNDGGDDAGSGAGREPN</sequence>
<dbReference type="Gene3D" id="1.20.1250.20">
    <property type="entry name" value="MFS general substrate transporter like domains"/>
    <property type="match status" value="1"/>
</dbReference>
<comment type="subcellular location">
    <subcellularLocation>
        <location evidence="1">Cell membrane</location>
        <topology evidence="1">Multi-pass membrane protein</topology>
    </subcellularLocation>
</comment>
<keyword evidence="10" id="KW-1185">Reference proteome</keyword>
<evidence type="ECO:0000313" key="9">
    <source>
        <dbReference type="EMBL" id="WZP17588.1"/>
    </source>
</evidence>
<feature type="transmembrane region" description="Helical" evidence="7">
    <location>
        <begin position="219"/>
        <end position="241"/>
    </location>
</feature>
<feature type="transmembrane region" description="Helical" evidence="7">
    <location>
        <begin position="282"/>
        <end position="301"/>
    </location>
</feature>
<evidence type="ECO:0000256" key="1">
    <source>
        <dbReference type="ARBA" id="ARBA00004651"/>
    </source>
</evidence>
<feature type="transmembrane region" description="Helical" evidence="7">
    <location>
        <begin position="161"/>
        <end position="183"/>
    </location>
</feature>
<dbReference type="SUPFAM" id="SSF103473">
    <property type="entry name" value="MFS general substrate transporter"/>
    <property type="match status" value="1"/>
</dbReference>
<keyword evidence="3 7" id="KW-0812">Transmembrane</keyword>
<feature type="domain" description="Major facilitator superfamily (MFS) profile" evidence="8">
    <location>
        <begin position="1"/>
        <end position="411"/>
    </location>
</feature>
<feature type="transmembrane region" description="Helical" evidence="7">
    <location>
        <begin position="307"/>
        <end position="328"/>
    </location>
</feature>
<dbReference type="InterPro" id="IPR020846">
    <property type="entry name" value="MFS_dom"/>
</dbReference>
<dbReference type="CDD" id="cd06174">
    <property type="entry name" value="MFS"/>
    <property type="match status" value="1"/>
</dbReference>
<organism evidence="9 10">
    <name type="scientific">Arthrobacter citreus</name>
    <dbReference type="NCBI Taxonomy" id="1670"/>
    <lineage>
        <taxon>Bacteria</taxon>
        <taxon>Bacillati</taxon>
        <taxon>Actinomycetota</taxon>
        <taxon>Actinomycetes</taxon>
        <taxon>Micrococcales</taxon>
        <taxon>Micrococcaceae</taxon>
        <taxon>Arthrobacter</taxon>
    </lineage>
</organism>
<evidence type="ECO:0000256" key="5">
    <source>
        <dbReference type="ARBA" id="ARBA00023136"/>
    </source>
</evidence>
<dbReference type="Pfam" id="PF07690">
    <property type="entry name" value="MFS_1"/>
    <property type="match status" value="1"/>
</dbReference>
<dbReference type="RefSeq" id="WP_342025184.1">
    <property type="nucleotide sequence ID" value="NZ_CP151657.1"/>
</dbReference>
<feature type="region of interest" description="Disordered" evidence="6">
    <location>
        <begin position="431"/>
        <end position="465"/>
    </location>
</feature>
<feature type="transmembrane region" description="Helical" evidence="7">
    <location>
        <begin position="40"/>
        <end position="59"/>
    </location>
</feature>
<keyword evidence="4 7" id="KW-1133">Transmembrane helix</keyword>
<accession>A0ABZ2ZZF9</accession>
<gene>
    <name evidence="9" type="ORF">AAE021_08555</name>
</gene>
<evidence type="ECO:0000256" key="4">
    <source>
        <dbReference type="ARBA" id="ARBA00022989"/>
    </source>
</evidence>
<evidence type="ECO:0000313" key="10">
    <source>
        <dbReference type="Proteomes" id="UP001448858"/>
    </source>
</evidence>
<evidence type="ECO:0000256" key="7">
    <source>
        <dbReference type="SAM" id="Phobius"/>
    </source>
</evidence>
<keyword evidence="5 7" id="KW-0472">Membrane</keyword>
<dbReference type="EMBL" id="CP151657">
    <property type="protein sequence ID" value="WZP17588.1"/>
    <property type="molecule type" value="Genomic_DNA"/>
</dbReference>
<keyword evidence="2" id="KW-0813">Transport</keyword>
<evidence type="ECO:0000256" key="2">
    <source>
        <dbReference type="ARBA" id="ARBA00022448"/>
    </source>
</evidence>
<evidence type="ECO:0000256" key="3">
    <source>
        <dbReference type="ARBA" id="ARBA00022692"/>
    </source>
</evidence>
<evidence type="ECO:0000256" key="6">
    <source>
        <dbReference type="SAM" id="MobiDB-lite"/>
    </source>
</evidence>
<evidence type="ECO:0000259" key="8">
    <source>
        <dbReference type="PROSITE" id="PS50850"/>
    </source>
</evidence>
<dbReference type="InterPro" id="IPR011701">
    <property type="entry name" value="MFS"/>
</dbReference>
<dbReference type="PANTHER" id="PTHR42718:SF9">
    <property type="entry name" value="MAJOR FACILITATOR SUPERFAMILY MULTIDRUG TRANSPORTER MFSC"/>
    <property type="match status" value="1"/>
</dbReference>
<feature type="transmembrane region" description="Helical" evidence="7">
    <location>
        <begin position="340"/>
        <end position="365"/>
    </location>
</feature>
<protein>
    <submittedName>
        <fullName evidence="9">MFS transporter</fullName>
    </submittedName>
</protein>
<name>A0ABZ2ZZF9_9MICC</name>
<dbReference type="PANTHER" id="PTHR42718">
    <property type="entry name" value="MAJOR FACILITATOR SUPERFAMILY MULTIDRUG TRANSPORTER MFSC"/>
    <property type="match status" value="1"/>
</dbReference>
<feature type="transmembrane region" description="Helical" evidence="7">
    <location>
        <begin position="385"/>
        <end position="404"/>
    </location>
</feature>
<proteinExistence type="predicted"/>
<reference evidence="9 10" key="1">
    <citation type="submission" date="2024-04" db="EMBL/GenBank/DDBJ databases">
        <title>Arthrobacter sp. from Plains bison fecal sample.</title>
        <authorList>
            <person name="Ruzzini A."/>
        </authorList>
    </citation>
    <scope>NUCLEOTIDE SEQUENCE [LARGE SCALE GENOMIC DNA]</scope>
    <source>
        <strain evidence="9 10">EINP1</strain>
    </source>
</reference>
<dbReference type="InterPro" id="IPR036259">
    <property type="entry name" value="MFS_trans_sf"/>
</dbReference>
<feature type="transmembrane region" description="Helical" evidence="7">
    <location>
        <begin position="71"/>
        <end position="88"/>
    </location>
</feature>